<accession>A0A1A9W469</accession>
<evidence type="ECO:0000313" key="2">
    <source>
        <dbReference type="Proteomes" id="UP000091820"/>
    </source>
</evidence>
<evidence type="ECO:0000313" key="1">
    <source>
        <dbReference type="EnsemblMetazoa" id="GBRI005704-PA"/>
    </source>
</evidence>
<dbReference type="SUPFAM" id="SSF102462">
    <property type="entry name" value="Peptidyl-tRNA hydrolase II"/>
    <property type="match status" value="1"/>
</dbReference>
<organism evidence="1 2">
    <name type="scientific">Glossina brevipalpis</name>
    <dbReference type="NCBI Taxonomy" id="37001"/>
    <lineage>
        <taxon>Eukaryota</taxon>
        <taxon>Metazoa</taxon>
        <taxon>Ecdysozoa</taxon>
        <taxon>Arthropoda</taxon>
        <taxon>Hexapoda</taxon>
        <taxon>Insecta</taxon>
        <taxon>Pterygota</taxon>
        <taxon>Neoptera</taxon>
        <taxon>Endopterygota</taxon>
        <taxon>Diptera</taxon>
        <taxon>Brachycera</taxon>
        <taxon>Muscomorpha</taxon>
        <taxon>Hippoboscoidea</taxon>
        <taxon>Glossinidae</taxon>
        <taxon>Glossina</taxon>
    </lineage>
</organism>
<dbReference type="PANTHER" id="PTHR46194:SF1">
    <property type="entry name" value="PEPTIDYL-TRNA HYDROLASE PTRHD1-RELATED"/>
    <property type="match status" value="1"/>
</dbReference>
<dbReference type="InterPro" id="IPR042237">
    <property type="entry name" value="PTRHD1"/>
</dbReference>
<dbReference type="PANTHER" id="PTHR46194">
    <property type="entry name" value="PEPTIDYL-TRNA HYDROLASE PTRHD1-RELATED"/>
    <property type="match status" value="1"/>
</dbReference>
<dbReference type="AlphaFoldDB" id="A0A1A9W469"/>
<sequence length="148" mass="17070">MKTPNVALLINLYKAGQNQPSATQHINPSNKILAFTFGSAHDSSPNMTVLRRKIEDNLINLKLNSQRYRSSSSIKQIRTYFKVPSKHPIYAPFSVTNKTYFEQHHGDEVSRQSLENDIKHKLWIEQPENIPTCLAIKPYVKEHDKINK</sequence>
<reference evidence="2" key="1">
    <citation type="submission" date="2014-03" db="EMBL/GenBank/DDBJ databases">
        <authorList>
            <person name="Aksoy S."/>
            <person name="Warren W."/>
            <person name="Wilson R.K."/>
        </authorList>
    </citation>
    <scope>NUCLEOTIDE SEQUENCE [LARGE SCALE GENOMIC DNA]</scope>
    <source>
        <strain evidence="2">IAEA</strain>
    </source>
</reference>
<dbReference type="VEuPathDB" id="VectorBase:GBRI005704"/>
<reference evidence="1" key="2">
    <citation type="submission" date="2020-05" db="UniProtKB">
        <authorList>
            <consortium name="EnsemblMetazoa"/>
        </authorList>
    </citation>
    <scope>IDENTIFICATION</scope>
    <source>
        <strain evidence="1">IAEA</strain>
    </source>
</reference>
<keyword evidence="2" id="KW-1185">Reference proteome</keyword>
<name>A0A1A9W469_9MUSC</name>
<proteinExistence type="predicted"/>
<dbReference type="InterPro" id="IPR023476">
    <property type="entry name" value="Pep_tRNA_hydro_II_dom_sf"/>
</dbReference>
<protein>
    <submittedName>
        <fullName evidence="1">Uncharacterized protein</fullName>
    </submittedName>
</protein>
<dbReference type="Proteomes" id="UP000091820">
    <property type="component" value="Unassembled WGS sequence"/>
</dbReference>
<dbReference type="EnsemblMetazoa" id="GBRI005704-RA">
    <property type="protein sequence ID" value="GBRI005704-PA"/>
    <property type="gene ID" value="GBRI005704"/>
</dbReference>